<dbReference type="EMBL" id="SGPM01000014">
    <property type="protein sequence ID" value="THH32861.1"/>
    <property type="molecule type" value="Genomic_DNA"/>
</dbReference>
<dbReference type="PANTHER" id="PTHR47570:SF1">
    <property type="entry name" value="ZINC ION BINDING PROTEIN"/>
    <property type="match status" value="1"/>
</dbReference>
<dbReference type="PROSITE" id="PS50865">
    <property type="entry name" value="ZF_MYND_2"/>
    <property type="match status" value="1"/>
</dbReference>
<gene>
    <name evidence="6" type="ORF">EUX98_g1354</name>
</gene>
<dbReference type="OrthoDB" id="432970at2759"/>
<keyword evidence="1" id="KW-0479">Metal-binding</keyword>
<reference evidence="6 7" key="1">
    <citation type="submission" date="2019-02" db="EMBL/GenBank/DDBJ databases">
        <title>Genome sequencing of the rare red list fungi Antrodiella citrinella (Flaviporus citrinellus).</title>
        <authorList>
            <person name="Buettner E."/>
            <person name="Kellner H."/>
        </authorList>
    </citation>
    <scope>NUCLEOTIDE SEQUENCE [LARGE SCALE GENOMIC DNA]</scope>
    <source>
        <strain evidence="6 7">DSM 108506</strain>
    </source>
</reference>
<feature type="domain" description="MYND-type" evidence="5">
    <location>
        <begin position="42"/>
        <end position="94"/>
    </location>
</feature>
<dbReference type="GO" id="GO:0008270">
    <property type="term" value="F:zinc ion binding"/>
    <property type="evidence" value="ECO:0007669"/>
    <property type="project" value="UniProtKB-KW"/>
</dbReference>
<dbReference type="Gene3D" id="6.10.140.2220">
    <property type="match status" value="1"/>
</dbReference>
<evidence type="ECO:0000256" key="1">
    <source>
        <dbReference type="ARBA" id="ARBA00022723"/>
    </source>
</evidence>
<dbReference type="PANTHER" id="PTHR47570">
    <property type="entry name" value="ZINC ION BINDING PROTEIN"/>
    <property type="match status" value="1"/>
</dbReference>
<keyword evidence="2 4" id="KW-0863">Zinc-finger</keyword>
<evidence type="ECO:0000256" key="4">
    <source>
        <dbReference type="PROSITE-ProRule" id="PRU00134"/>
    </source>
</evidence>
<evidence type="ECO:0000313" key="6">
    <source>
        <dbReference type="EMBL" id="THH32861.1"/>
    </source>
</evidence>
<keyword evidence="3" id="KW-0862">Zinc</keyword>
<dbReference type="InterPro" id="IPR046824">
    <property type="entry name" value="Mss51-like_C"/>
</dbReference>
<proteinExistence type="predicted"/>
<dbReference type="Proteomes" id="UP000308730">
    <property type="component" value="Unassembled WGS sequence"/>
</dbReference>
<dbReference type="Pfam" id="PF20179">
    <property type="entry name" value="MSS51_C"/>
    <property type="match status" value="1"/>
</dbReference>
<evidence type="ECO:0000313" key="7">
    <source>
        <dbReference type="Proteomes" id="UP000308730"/>
    </source>
</evidence>
<dbReference type="Pfam" id="PF01753">
    <property type="entry name" value="zf-MYND"/>
    <property type="match status" value="1"/>
</dbReference>
<dbReference type="AlphaFoldDB" id="A0A4S4N4S9"/>
<evidence type="ECO:0000256" key="2">
    <source>
        <dbReference type="ARBA" id="ARBA00022771"/>
    </source>
</evidence>
<evidence type="ECO:0000259" key="5">
    <source>
        <dbReference type="PROSITE" id="PS50865"/>
    </source>
</evidence>
<dbReference type="SUPFAM" id="SSF144232">
    <property type="entry name" value="HIT/MYND zinc finger-like"/>
    <property type="match status" value="1"/>
</dbReference>
<protein>
    <recommendedName>
        <fullName evidence="5">MYND-type domain-containing protein</fullName>
    </recommendedName>
</protein>
<dbReference type="InterPro" id="IPR002893">
    <property type="entry name" value="Znf_MYND"/>
</dbReference>
<sequence length="497" mass="55431">MPRLTSKQYFGALTSAAQELTLAEKSGLPIPARFDFGTKEVCAYCQQNIEPPKKPLRCSACKAILYCSKECSKKGWNYGTANAPPNAPTHKQLCKENARHMTRLPDTQAILTQFPWGRLETDGSFNRDVARGRYRVLGGDDMGFWSHKGGPVPHQNSGPFSAVASSMGYQTVMAQMIEAFDHLDGKDLLKSRHLSDEDGWKLPSRLIPYREFASASSADKRPVLVTNLDEPVKDWESWYRWRKLPLESPVALIMDFPMSVYQLVTNCLQITNATRGSPDKRIPISLQMLGVEVELNCLPIFSELALLLPYHDIKIVMVGFSVHKLCVEARKHPKSIAAQASITQPTFSYTAPQECGSGSLQIFLHGESPTWAPDNFPFGRPDALIACNAGLGSYPDWVPVIQAVHMYDIPFGVTEYAEQSAEHQRAAFPTMLGWKRIYPRSDYPIALNPFQSPGQRGIPMYKLPNAINGFTLVVVKHEKLPEPAEHLAARIAELDLD</sequence>
<evidence type="ECO:0000256" key="3">
    <source>
        <dbReference type="ARBA" id="ARBA00022833"/>
    </source>
</evidence>
<comment type="caution">
    <text evidence="6">The sequence shown here is derived from an EMBL/GenBank/DDBJ whole genome shotgun (WGS) entry which is preliminary data.</text>
</comment>
<organism evidence="6 7">
    <name type="scientific">Antrodiella citrinella</name>
    <dbReference type="NCBI Taxonomy" id="2447956"/>
    <lineage>
        <taxon>Eukaryota</taxon>
        <taxon>Fungi</taxon>
        <taxon>Dikarya</taxon>
        <taxon>Basidiomycota</taxon>
        <taxon>Agaricomycotina</taxon>
        <taxon>Agaricomycetes</taxon>
        <taxon>Polyporales</taxon>
        <taxon>Steccherinaceae</taxon>
        <taxon>Antrodiella</taxon>
    </lineage>
</organism>
<accession>A0A4S4N4S9</accession>
<keyword evidence="7" id="KW-1185">Reference proteome</keyword>
<name>A0A4S4N4S9_9APHY</name>